<dbReference type="RefSeq" id="WP_151459887.1">
    <property type="nucleotide sequence ID" value="NZ_WAAO01000003.1"/>
</dbReference>
<dbReference type="Pfam" id="PF04954">
    <property type="entry name" value="SIP"/>
    <property type="match status" value="1"/>
</dbReference>
<dbReference type="PANTHER" id="PTHR30157:SF0">
    <property type="entry name" value="NADPH-DEPENDENT FERRIC-CHELATE REDUCTASE"/>
    <property type="match status" value="1"/>
</dbReference>
<dbReference type="InterPro" id="IPR039261">
    <property type="entry name" value="FNR_nucleotide-bd"/>
</dbReference>
<dbReference type="GeneID" id="77477795"/>
<dbReference type="Gene3D" id="3.40.50.80">
    <property type="entry name" value="Nucleotide-binding domain of ferredoxin-NADP reductase (FNR) module"/>
    <property type="match status" value="1"/>
</dbReference>
<evidence type="ECO:0000313" key="2">
    <source>
        <dbReference type="EMBL" id="KAB1862356.1"/>
    </source>
</evidence>
<dbReference type="PROSITE" id="PS51384">
    <property type="entry name" value="FAD_FR"/>
    <property type="match status" value="1"/>
</dbReference>
<dbReference type="Gene3D" id="2.40.30.10">
    <property type="entry name" value="Translation factors"/>
    <property type="match status" value="1"/>
</dbReference>
<name>A0ABQ6V3E9_9MICO</name>
<feature type="domain" description="FAD-binding FR-type" evidence="1">
    <location>
        <begin position="17"/>
        <end position="127"/>
    </location>
</feature>
<dbReference type="InterPro" id="IPR017938">
    <property type="entry name" value="Riboflavin_synthase-like_b-brl"/>
</dbReference>
<dbReference type="EMBL" id="WAAO01000003">
    <property type="protein sequence ID" value="KAB1862356.1"/>
    <property type="molecule type" value="Genomic_DNA"/>
</dbReference>
<evidence type="ECO:0000259" key="1">
    <source>
        <dbReference type="PROSITE" id="PS51384"/>
    </source>
</evidence>
<dbReference type="InterPro" id="IPR039374">
    <property type="entry name" value="SIP_fam"/>
</dbReference>
<dbReference type="PANTHER" id="PTHR30157">
    <property type="entry name" value="FERRIC REDUCTASE, NADPH-DEPENDENT"/>
    <property type="match status" value="1"/>
</dbReference>
<dbReference type="CDD" id="cd06193">
    <property type="entry name" value="siderophore_interacting"/>
    <property type="match status" value="1"/>
</dbReference>
<protein>
    <submittedName>
        <fullName evidence="2">Siderophore-interacting protein</fullName>
    </submittedName>
</protein>
<accession>A0ABQ6V3E9</accession>
<organism evidence="2 3">
    <name type="scientific">Microbacterium algeriense</name>
    <dbReference type="NCBI Taxonomy" id="2615184"/>
    <lineage>
        <taxon>Bacteria</taxon>
        <taxon>Bacillati</taxon>
        <taxon>Actinomycetota</taxon>
        <taxon>Actinomycetes</taxon>
        <taxon>Micrococcales</taxon>
        <taxon>Microbacteriaceae</taxon>
        <taxon>Microbacterium</taxon>
    </lineage>
</organism>
<dbReference type="Proteomes" id="UP000478836">
    <property type="component" value="Unassembled WGS sequence"/>
</dbReference>
<comment type="caution">
    <text evidence="2">The sequence shown here is derived from an EMBL/GenBank/DDBJ whole genome shotgun (WGS) entry which is preliminary data.</text>
</comment>
<gene>
    <name evidence="2" type="ORF">F6A08_15105</name>
</gene>
<proteinExistence type="predicted"/>
<keyword evidence="3" id="KW-1185">Reference proteome</keyword>
<sequence>MSDTKSGFSIERRGLELRFRNVTLSAREWLAPDFVRVRLTGSDLAGFESLGSDDHMRLFFPAGPVGSVEELRASPSREYTPLAWGEDWLDVEFAVHGDQGVAAPWAANAPIGSTIGVGGPRGSAVLEGQPGSWLLVGDETAIPAIRRFATLIPKGTPARIVIETVDAAHQVEIEAPVTIEWLHRGQAAAGSALSAFLEALTPGDVPGDDPFVFIAAEQSIVKPGRALVQRWAVDTANAVVKGYWKRGEAEYHAPH</sequence>
<dbReference type="InterPro" id="IPR013113">
    <property type="entry name" value="SIP_FAD-bd"/>
</dbReference>
<dbReference type="Pfam" id="PF08021">
    <property type="entry name" value="FAD_binding_9"/>
    <property type="match status" value="2"/>
</dbReference>
<dbReference type="InterPro" id="IPR007037">
    <property type="entry name" value="SIP_rossman_dom"/>
</dbReference>
<dbReference type="SUPFAM" id="SSF63380">
    <property type="entry name" value="Riboflavin synthase domain-like"/>
    <property type="match status" value="1"/>
</dbReference>
<evidence type="ECO:0000313" key="3">
    <source>
        <dbReference type="Proteomes" id="UP000478836"/>
    </source>
</evidence>
<dbReference type="InterPro" id="IPR017927">
    <property type="entry name" value="FAD-bd_FR_type"/>
</dbReference>
<reference evidence="3" key="1">
    <citation type="submission" date="2019-09" db="EMBL/GenBank/DDBJ databases">
        <title>Whole genome sequencing of Microbacterium maritypicum.</title>
        <authorList>
            <person name="Lenchi N."/>
        </authorList>
    </citation>
    <scope>NUCLEOTIDE SEQUENCE [LARGE SCALE GENOMIC DNA]</scope>
    <source>
        <strain evidence="3">G1</strain>
    </source>
</reference>